<dbReference type="AlphaFoldDB" id="A0AA35PAP9"/>
<evidence type="ECO:0000259" key="2">
    <source>
        <dbReference type="PROSITE" id="PS51159"/>
    </source>
</evidence>
<dbReference type="PROSITE" id="PS51159">
    <property type="entry name" value="CBM21"/>
    <property type="match status" value="1"/>
</dbReference>
<dbReference type="PANTHER" id="PTHR12307">
    <property type="entry name" value="PROTEIN PHOSPHATASE 1 REGULATORY SUBUNIT"/>
    <property type="match status" value="1"/>
</dbReference>
<feature type="compositionally biased region" description="Low complexity" evidence="1">
    <location>
        <begin position="138"/>
        <end position="148"/>
    </location>
</feature>
<evidence type="ECO:0000313" key="4">
    <source>
        <dbReference type="Proteomes" id="UP001178461"/>
    </source>
</evidence>
<dbReference type="Gene3D" id="2.60.40.2440">
    <property type="entry name" value="Carbohydrate binding type-21 domain"/>
    <property type="match status" value="1"/>
</dbReference>
<feature type="region of interest" description="Disordered" evidence="1">
    <location>
        <begin position="298"/>
        <end position="334"/>
    </location>
</feature>
<proteinExistence type="predicted"/>
<feature type="region of interest" description="Disordered" evidence="1">
    <location>
        <begin position="65"/>
        <end position="175"/>
    </location>
</feature>
<dbReference type="InterPro" id="IPR005036">
    <property type="entry name" value="CBM21_dom"/>
</dbReference>
<dbReference type="GO" id="GO:0000164">
    <property type="term" value="C:protein phosphatase type 1 complex"/>
    <property type="evidence" value="ECO:0007669"/>
    <property type="project" value="TreeGrafter"/>
</dbReference>
<keyword evidence="4" id="KW-1185">Reference proteome</keyword>
<reference evidence="3" key="1">
    <citation type="submission" date="2022-12" db="EMBL/GenBank/DDBJ databases">
        <authorList>
            <person name="Alioto T."/>
            <person name="Alioto T."/>
            <person name="Gomez Garrido J."/>
        </authorList>
    </citation>
    <scope>NUCLEOTIDE SEQUENCE</scope>
</reference>
<feature type="compositionally biased region" description="Polar residues" evidence="1">
    <location>
        <begin position="308"/>
        <end position="333"/>
    </location>
</feature>
<dbReference type="EMBL" id="OX395131">
    <property type="protein sequence ID" value="CAI5778373.1"/>
    <property type="molecule type" value="Genomic_DNA"/>
</dbReference>
<dbReference type="InterPro" id="IPR050782">
    <property type="entry name" value="PP1_regulatory_subunit_3"/>
</dbReference>
<dbReference type="GO" id="GO:0005979">
    <property type="term" value="P:regulation of glycogen biosynthetic process"/>
    <property type="evidence" value="ECO:0007669"/>
    <property type="project" value="TreeGrafter"/>
</dbReference>
<feature type="domain" description="CBM21" evidence="2">
    <location>
        <begin position="443"/>
        <end position="555"/>
    </location>
</feature>
<name>A0AA35PAP9_9SAUR</name>
<evidence type="ECO:0000256" key="1">
    <source>
        <dbReference type="SAM" id="MobiDB-lite"/>
    </source>
</evidence>
<gene>
    <name evidence="3" type="ORF">PODLI_1B028126</name>
</gene>
<organism evidence="3 4">
    <name type="scientific">Podarcis lilfordi</name>
    <name type="common">Lilford's wall lizard</name>
    <dbReference type="NCBI Taxonomy" id="74358"/>
    <lineage>
        <taxon>Eukaryota</taxon>
        <taxon>Metazoa</taxon>
        <taxon>Chordata</taxon>
        <taxon>Craniata</taxon>
        <taxon>Vertebrata</taxon>
        <taxon>Euteleostomi</taxon>
        <taxon>Lepidosauria</taxon>
        <taxon>Squamata</taxon>
        <taxon>Bifurcata</taxon>
        <taxon>Unidentata</taxon>
        <taxon>Episquamata</taxon>
        <taxon>Laterata</taxon>
        <taxon>Lacertibaenia</taxon>
        <taxon>Lacertidae</taxon>
        <taxon>Podarcis</taxon>
    </lineage>
</organism>
<dbReference type="GO" id="GO:0008157">
    <property type="term" value="F:protein phosphatase 1 binding"/>
    <property type="evidence" value="ECO:0007669"/>
    <property type="project" value="TreeGrafter"/>
</dbReference>
<accession>A0AA35PAP9</accession>
<feature type="compositionally biased region" description="Low complexity" evidence="1">
    <location>
        <begin position="155"/>
        <end position="175"/>
    </location>
</feature>
<dbReference type="GO" id="GO:2001069">
    <property type="term" value="F:glycogen binding"/>
    <property type="evidence" value="ECO:0007669"/>
    <property type="project" value="TreeGrafter"/>
</dbReference>
<feature type="region of interest" description="Disordered" evidence="1">
    <location>
        <begin position="257"/>
        <end position="280"/>
    </location>
</feature>
<sequence length="575" mass="63057">MSGRALASQRACSRFTPVAKRPHLSLFPPFLRRNQLGGRRERQDPLATACLPASLGEQLAGRARLPGAERKPADPSAIHARGARGRGQPARSWMWGPESPNADSASSRSPHPSSSSNAIPADSLQAPIAGGGGLQTPSSLSDSLDSLSPKPNSLQAPSSPGSALGSSSIQSDSLDSLSGYPDSLASFSFLQDSLNQGDSLDSLNLYRSSLRPVFSLCDSLDTSSVQRDSLQSQPLGPADQCVSLPGAFSMSREKLSAGGSLPAQAARPPEHMVPRAPRRTPSYLSDLYQNMLREEEARNTERRRYQHGGSTTSLPSVSISEETQQKHPQSATVASCDPHLRPIMRRRARSLPSSPERRRSMMAPCRVPGCSTRRNKVRFADALGLDLAEVKVFQVGEDPSIPLHVLSRLSINSDLCCSRLDLEFTMQCLVPDFQQPADCEDFHSRLQRQLVCLERVTSSDLGLNGTVQVVNLAFEKQVAVRYTFNRWRGQHEVSAQWHSSVPGKEGQAQADVFTFFLPVAPFLLQLSSVVEFAVLYRVNGQEYWDNNRGKNFALTCRSHELKMPRECEESWIHFI</sequence>
<dbReference type="InterPro" id="IPR038175">
    <property type="entry name" value="CBM21_dom_sf"/>
</dbReference>
<feature type="compositionally biased region" description="Low complexity" evidence="1">
    <location>
        <begin position="104"/>
        <end position="121"/>
    </location>
</feature>
<evidence type="ECO:0000313" key="3">
    <source>
        <dbReference type="EMBL" id="CAI5778373.1"/>
    </source>
</evidence>
<dbReference type="PANTHER" id="PTHR12307:SF4">
    <property type="entry name" value="PROTEIN PHOSPHATASE 1 REGULATORY SUBUNIT 3D"/>
    <property type="match status" value="1"/>
</dbReference>
<dbReference type="Pfam" id="PF03370">
    <property type="entry name" value="CBM_21"/>
    <property type="match status" value="1"/>
</dbReference>
<protein>
    <submittedName>
        <fullName evidence="3">Protein phosphatase 1 regulatory subunit 3D</fullName>
    </submittedName>
</protein>
<dbReference type="Proteomes" id="UP001178461">
    <property type="component" value="Chromosome 6"/>
</dbReference>